<dbReference type="PRINTS" id="PR00811">
    <property type="entry name" value="BCTERIALGSPD"/>
</dbReference>
<organism evidence="4 5">
    <name type="scientific">Parendozoicomonas callyspongiae</name>
    <dbReference type="NCBI Taxonomy" id="2942213"/>
    <lineage>
        <taxon>Bacteria</taxon>
        <taxon>Pseudomonadati</taxon>
        <taxon>Pseudomonadota</taxon>
        <taxon>Gammaproteobacteria</taxon>
        <taxon>Oceanospirillales</taxon>
        <taxon>Endozoicomonadaceae</taxon>
        <taxon>Parendozoicomonas</taxon>
    </lineage>
</organism>
<evidence type="ECO:0000259" key="3">
    <source>
        <dbReference type="Pfam" id="PF13629"/>
    </source>
</evidence>
<reference evidence="4 5" key="1">
    <citation type="submission" date="2022-05" db="EMBL/GenBank/DDBJ databases">
        <authorList>
            <person name="Park J.-S."/>
        </authorList>
    </citation>
    <scope>NUCLEOTIDE SEQUENCE [LARGE SCALE GENOMIC DNA]</scope>
    <source>
        <strain evidence="4 5">2012CJ34-2</strain>
    </source>
</reference>
<dbReference type="Pfam" id="PF13629">
    <property type="entry name" value="T2SS-T3SS_pil_N"/>
    <property type="match status" value="1"/>
</dbReference>
<evidence type="ECO:0000313" key="5">
    <source>
        <dbReference type="Proteomes" id="UP001203338"/>
    </source>
</evidence>
<dbReference type="Pfam" id="PF00263">
    <property type="entry name" value="Secretin"/>
    <property type="match status" value="1"/>
</dbReference>
<protein>
    <submittedName>
        <fullName evidence="4">Type II and III secretion system protein family protein</fullName>
    </submittedName>
</protein>
<sequence>MKFGNRYFWRVLTAAPVQRVILGFSLLMLFGGAATAATRIINLGLNEATPLKYQTPVDTVFIANPEIADYQVVRGNQLIIYGKQVGSTTLVVLDEKGKTIDNKTLVVNKSLAHIRQQVAIRFPEHDIDITNLGDQVVLTGTVPSEELRQNIYYLIGELLGKEYEDYKINWDLGSQELEIDFMTRRRFRWLVNNIKVSEVKQVNVKITVAEVSHSFIRQLGVKWGTMVSTGGSANFLGNGKLFQSTLRSFNSQDIARYITAIDDDSVGQVLAEPNLSVISGETASFLAGGEIPIIYYNDQSYNVEYKEFGIRLEMAAKVLSDDKIKISMMPEVSAVDSTYKDTVLSIPTFKTRRARTTIQLADGESFVLGGLLNSEDREALAKIPLIGDLPVIGALFRHTESERRKSELIIVATVSLVQPVPTGTVQVPRHNFTNTLLRYFRLDLPGRGGEERYQQQVQSKEAQKIMKSGGFK</sequence>
<dbReference type="PANTHER" id="PTHR30332:SF17">
    <property type="entry name" value="TYPE IV PILIATION SYSTEM PROTEIN DR_0774-RELATED"/>
    <property type="match status" value="1"/>
</dbReference>
<keyword evidence="5" id="KW-1185">Reference proteome</keyword>
<gene>
    <name evidence="4" type="ORF">M3P05_00990</name>
</gene>
<dbReference type="InterPro" id="IPR001775">
    <property type="entry name" value="GspD/PilQ"/>
</dbReference>
<evidence type="ECO:0000313" key="4">
    <source>
        <dbReference type="EMBL" id="MCL6268527.1"/>
    </source>
</evidence>
<evidence type="ECO:0000259" key="2">
    <source>
        <dbReference type="Pfam" id="PF00263"/>
    </source>
</evidence>
<dbReference type="InterPro" id="IPR032789">
    <property type="entry name" value="T2SS-T3SS_pil_N"/>
</dbReference>
<accession>A0ABT0PAV6</accession>
<dbReference type="EMBL" id="JAMFLX010000001">
    <property type="protein sequence ID" value="MCL6268527.1"/>
    <property type="molecule type" value="Genomic_DNA"/>
</dbReference>
<name>A0ABT0PAV6_9GAMM</name>
<comment type="similarity">
    <text evidence="1">Belongs to the bacterial secretin family.</text>
</comment>
<feature type="domain" description="Type II/III secretion system secretin-like" evidence="2">
    <location>
        <begin position="262"/>
        <end position="417"/>
    </location>
</feature>
<proteinExistence type="inferred from homology"/>
<feature type="domain" description="Pilus formation protein N-terminal" evidence="3">
    <location>
        <begin position="39"/>
        <end position="107"/>
    </location>
</feature>
<dbReference type="Proteomes" id="UP001203338">
    <property type="component" value="Unassembled WGS sequence"/>
</dbReference>
<dbReference type="InterPro" id="IPR050810">
    <property type="entry name" value="Bact_Secretion_Sys_Channel"/>
</dbReference>
<dbReference type="RefSeq" id="WP_249697360.1">
    <property type="nucleotide sequence ID" value="NZ_JAMFLX010000001.1"/>
</dbReference>
<evidence type="ECO:0000256" key="1">
    <source>
        <dbReference type="RuleBase" id="RU004003"/>
    </source>
</evidence>
<dbReference type="PANTHER" id="PTHR30332">
    <property type="entry name" value="PROBABLE GENERAL SECRETION PATHWAY PROTEIN D"/>
    <property type="match status" value="1"/>
</dbReference>
<dbReference type="InterPro" id="IPR004846">
    <property type="entry name" value="T2SS/T3SS_dom"/>
</dbReference>
<comment type="caution">
    <text evidence="4">The sequence shown here is derived from an EMBL/GenBank/DDBJ whole genome shotgun (WGS) entry which is preliminary data.</text>
</comment>